<protein>
    <recommendedName>
        <fullName evidence="2">PKD domain-containing protein</fullName>
    </recommendedName>
</protein>
<dbReference type="NCBIfam" id="NF040603">
    <property type="entry name" value="choice_anch_P"/>
    <property type="match status" value="1"/>
</dbReference>
<feature type="domain" description="PKD" evidence="2">
    <location>
        <begin position="700"/>
        <end position="760"/>
    </location>
</feature>
<reference evidence="3" key="1">
    <citation type="submission" date="2020-10" db="EMBL/GenBank/DDBJ databases">
        <title>Taxonomic study of unclassified bacteria belonging to the class Ktedonobacteria.</title>
        <authorList>
            <person name="Yabe S."/>
            <person name="Wang C.M."/>
            <person name="Zheng Y."/>
            <person name="Sakai Y."/>
            <person name="Cavaletti L."/>
            <person name="Monciardini P."/>
            <person name="Donadio S."/>
        </authorList>
    </citation>
    <scope>NUCLEOTIDE SEQUENCE</scope>
    <source>
        <strain evidence="3">SOSP1-1</strain>
    </source>
</reference>
<keyword evidence="4" id="KW-1185">Reference proteome</keyword>
<evidence type="ECO:0000313" key="3">
    <source>
        <dbReference type="EMBL" id="GHO48928.1"/>
    </source>
</evidence>
<dbReference type="PROSITE" id="PS50093">
    <property type="entry name" value="PKD"/>
    <property type="match status" value="1"/>
</dbReference>
<dbReference type="RefSeq" id="WP_220198071.1">
    <property type="nucleotide sequence ID" value="NZ_BNJF01000004.1"/>
</dbReference>
<dbReference type="SUPFAM" id="SSF69318">
    <property type="entry name" value="Integrin alpha N-terminal domain"/>
    <property type="match status" value="1"/>
</dbReference>
<organism evidence="3 4">
    <name type="scientific">Ktedonospora formicarum</name>
    <dbReference type="NCBI Taxonomy" id="2778364"/>
    <lineage>
        <taxon>Bacteria</taxon>
        <taxon>Bacillati</taxon>
        <taxon>Chloroflexota</taxon>
        <taxon>Ktedonobacteria</taxon>
        <taxon>Ktedonobacterales</taxon>
        <taxon>Ktedonobacteraceae</taxon>
        <taxon>Ktedonospora</taxon>
    </lineage>
</organism>
<accession>A0A8J3MWR1</accession>
<sequence>MSQEEMKKLTAKEMMVQETAGVLGRHSQVSDAVRSMGMAAPLSSQLSFQATSYPVGRFPSGVAVGDFTNDGNLDIIVVNALDNTVSVLLNNGDGTFQEPPLTYNVGANPAGVAVGDFANNGYLDFVTANQEDNTVSFLLRPVVPWALSASVGTRPSGVAVGDFANNGYLGIVTANQDSTVSVLLTPFGPEYSYNVGQGPIAVAVGDFTNDGNLDIVTVNALDSTVSVLLNNGDGTFKQHQDYDVGAFPWGVAVGDFNGDGYLGIVTANNDDHTVSILLNNGDGTFQEPPLTFPVGQGPIAVAVGDFTNDGNLDIVTANYNANTVSVLLGNGDGTFQEPPLTFPVGSGPWAWSVAVGDFNHDGYLDIVTADSDGNTVTVLLQQPPSPQSPSLTVQVNTIYPTAQSPFSGAVATISGVGSANDTTASIDWGDGTPATSGSVSANPDGTLTVSGTHTYTTSGPFTLTVIADEGTTLSGQGTGQAIVQPPLPPPVVRVNTIHATAFFPFTGAVATINGNYSYVRIDWGDGSDPTTGAVSANPNGTLTVTDTHSYDPGTYTLTVSATDSLGENSFQGTGTAIVILPVQANTIHATAQEPFGGAVAIISGLFDFDTTASIEWGDGTATTSGSVSANPDGTLTVSGTHTYTTPGTFPLNVSVTSGIVSGQQTGQAMVSSGLAVQVNTIYSTEQVDFLGAVATISGASSGPLFVTIDWGDGTSGQPNVFSENPGGTLSVIAEHTYLTRGTFVLTVSVIDEGGGGNTVQGTGQAIVQPGLEVQVNTIQATAYVPFSGAVAMMSGASSASDTTAWIGWGDGLFTSGTVSANTDGTLTASGTHTYTTAGTYTLTVSADEGTLHAQGTGQAIVQSAPGVQVVHVNTIQATAHVPFHGTVATISGARRASDTRVMINWGDGTAATPGTVIANHTGTLRVSGSHIYSRGGTFLVTIKVKEGAHTVTGKGRAIVKAARLHARAFGVQSLTPPQSPFGDVSIPSTGGTHTVTVPSVRLPGNGLSVRTITNRVSGALTTAPPLASASSEIGDLHGFGIAASGITATAHGDMSWPSGEHKLRGTTTFATLTIGSMTFPAHFAPQANRVIPFADGSGTVTLNEQTVTRRGNRLLVVVNALHLRITTGPQVGTDIVVGHAEAGITLS</sequence>
<dbReference type="SUPFAM" id="SSF49299">
    <property type="entry name" value="PKD domain"/>
    <property type="match status" value="2"/>
</dbReference>
<name>A0A8J3MWR1_9CHLR</name>
<dbReference type="AlphaFoldDB" id="A0A8J3MWR1"/>
<proteinExistence type="predicted"/>
<dbReference type="PANTHER" id="PTHR46580">
    <property type="entry name" value="SENSOR KINASE-RELATED"/>
    <property type="match status" value="1"/>
</dbReference>
<dbReference type="Pfam" id="PF13517">
    <property type="entry name" value="FG-GAP_3"/>
    <property type="match status" value="3"/>
</dbReference>
<dbReference type="InterPro" id="IPR035986">
    <property type="entry name" value="PKD_dom_sf"/>
</dbReference>
<dbReference type="Gene3D" id="2.60.40.10">
    <property type="entry name" value="Immunoglobulins"/>
    <property type="match status" value="2"/>
</dbReference>
<dbReference type="PANTHER" id="PTHR46580:SF2">
    <property type="entry name" value="MAM DOMAIN-CONTAINING PROTEIN"/>
    <property type="match status" value="1"/>
</dbReference>
<keyword evidence="1" id="KW-0732">Signal</keyword>
<dbReference type="Proteomes" id="UP000612362">
    <property type="component" value="Unassembled WGS sequence"/>
</dbReference>
<dbReference type="InterPro" id="IPR028994">
    <property type="entry name" value="Integrin_alpha_N"/>
</dbReference>
<evidence type="ECO:0000313" key="4">
    <source>
        <dbReference type="Proteomes" id="UP000612362"/>
    </source>
</evidence>
<dbReference type="InterPro" id="IPR013517">
    <property type="entry name" value="FG-GAP"/>
</dbReference>
<comment type="caution">
    <text evidence="3">The sequence shown here is derived from an EMBL/GenBank/DDBJ whole genome shotgun (WGS) entry which is preliminary data.</text>
</comment>
<evidence type="ECO:0000259" key="2">
    <source>
        <dbReference type="PROSITE" id="PS50093"/>
    </source>
</evidence>
<dbReference type="Gene3D" id="2.30.30.100">
    <property type="match status" value="4"/>
</dbReference>
<dbReference type="InterPro" id="IPR000601">
    <property type="entry name" value="PKD_dom"/>
</dbReference>
<gene>
    <name evidence="3" type="ORF">KSX_70910</name>
</gene>
<dbReference type="EMBL" id="BNJF01000004">
    <property type="protein sequence ID" value="GHO48928.1"/>
    <property type="molecule type" value="Genomic_DNA"/>
</dbReference>
<dbReference type="InterPro" id="IPR013783">
    <property type="entry name" value="Ig-like_fold"/>
</dbReference>
<evidence type="ECO:0000256" key="1">
    <source>
        <dbReference type="ARBA" id="ARBA00022729"/>
    </source>
</evidence>